<keyword evidence="2" id="KW-1185">Reference proteome</keyword>
<proteinExistence type="predicted"/>
<organism evidence="1 2">
    <name type="scientific">Halopseudomonas laoshanensis</name>
    <dbReference type="NCBI Taxonomy" id="2268758"/>
    <lineage>
        <taxon>Bacteria</taxon>
        <taxon>Pseudomonadati</taxon>
        <taxon>Pseudomonadota</taxon>
        <taxon>Gammaproteobacteria</taxon>
        <taxon>Pseudomonadales</taxon>
        <taxon>Pseudomonadaceae</taxon>
        <taxon>Halopseudomonas</taxon>
    </lineage>
</organism>
<evidence type="ECO:0000313" key="1">
    <source>
        <dbReference type="EMBL" id="KAA0693611.1"/>
    </source>
</evidence>
<evidence type="ECO:0000313" key="2">
    <source>
        <dbReference type="Proteomes" id="UP000463138"/>
    </source>
</evidence>
<dbReference type="OrthoDB" id="6878663at2"/>
<gene>
    <name evidence="1" type="ORF">DT594_14610</name>
</gene>
<sequence length="145" mass="16548">MSWIIVGVVAAILVANLFKLMPRGRIMHIQRLREEARKLGFRVERQLQADHNPLLEHCVGYRKSLTRCPMSKEFSCQRTESGWTWLLGSPESSGAQPVLDALPEGIRRIDRQSFSVLVFWIEPQTLEPLMELDKALALLPEATQP</sequence>
<dbReference type="EMBL" id="QOVF01000004">
    <property type="protein sequence ID" value="KAA0693611.1"/>
    <property type="molecule type" value="Genomic_DNA"/>
</dbReference>
<protein>
    <submittedName>
        <fullName evidence="1">Uncharacterized protein</fullName>
    </submittedName>
</protein>
<accession>A0A7V7GSB8</accession>
<dbReference type="Proteomes" id="UP000463138">
    <property type="component" value="Unassembled WGS sequence"/>
</dbReference>
<name>A0A7V7GSB8_9GAMM</name>
<dbReference type="RefSeq" id="WP_149333350.1">
    <property type="nucleotide sequence ID" value="NZ_QOVF01000004.1"/>
</dbReference>
<dbReference type="AlphaFoldDB" id="A0A7V7GSB8"/>
<reference evidence="1 2" key="1">
    <citation type="submission" date="2018-07" db="EMBL/GenBank/DDBJ databases">
        <title>Pseudomonas laoshanensis sp. nov., isolated from soil.</title>
        <authorList>
            <person name="Sun J."/>
            <person name="Yu L."/>
            <person name="Wang M."/>
            <person name="Zhang C."/>
        </authorList>
    </citation>
    <scope>NUCLEOTIDE SEQUENCE [LARGE SCALE GENOMIC DNA]</scope>
    <source>
        <strain evidence="1 2">Y22</strain>
    </source>
</reference>
<comment type="caution">
    <text evidence="1">The sequence shown here is derived from an EMBL/GenBank/DDBJ whole genome shotgun (WGS) entry which is preliminary data.</text>
</comment>